<protein>
    <recommendedName>
        <fullName evidence="1">ThiD2 domain-containing protein</fullName>
    </recommendedName>
</protein>
<dbReference type="Proteomes" id="UP001321445">
    <property type="component" value="Chromosome"/>
</dbReference>
<evidence type="ECO:0000313" key="2">
    <source>
        <dbReference type="EMBL" id="BDY13060.1"/>
    </source>
</evidence>
<reference evidence="2 3" key="1">
    <citation type="submission" date="2023-03" db="EMBL/GenBank/DDBJ databases">
        <title>Description of Hydrogenimonas sp. ISO32.</title>
        <authorList>
            <person name="Mino S."/>
            <person name="Fukazawa S."/>
            <person name="Sawabe T."/>
        </authorList>
    </citation>
    <scope>NUCLEOTIDE SEQUENCE [LARGE SCALE GENOMIC DNA]</scope>
    <source>
        <strain evidence="2 3">ISO32</strain>
    </source>
</reference>
<sequence>MDAKSNPLQSKLFRLVDANLNRLKEGIRVIEDINRYLYDNQSIASKLKSLRHLAKIDNYLELLPHRDIQNDVLKKSVKTEMEREDITSLLLANYKRAQEAARVLEESFKLIDPAKSEDFKTIRYELYALEQENLV</sequence>
<proteinExistence type="predicted"/>
<evidence type="ECO:0000259" key="1">
    <source>
        <dbReference type="Pfam" id="PF17792"/>
    </source>
</evidence>
<accession>A0ABN6WVD7</accession>
<feature type="domain" description="ThiD2" evidence="1">
    <location>
        <begin position="14"/>
        <end position="131"/>
    </location>
</feature>
<name>A0ABN6WVD7_9BACT</name>
<gene>
    <name evidence="2" type="ORF">HCR_13720</name>
</gene>
<dbReference type="RefSeq" id="WP_286336034.1">
    <property type="nucleotide sequence ID" value="NZ_AP027370.1"/>
</dbReference>
<organism evidence="2 3">
    <name type="scientific">Hydrogenimonas cancrithermarum</name>
    <dbReference type="NCBI Taxonomy" id="2993563"/>
    <lineage>
        <taxon>Bacteria</taxon>
        <taxon>Pseudomonadati</taxon>
        <taxon>Campylobacterota</taxon>
        <taxon>Epsilonproteobacteria</taxon>
        <taxon>Campylobacterales</taxon>
        <taxon>Hydrogenimonadaceae</taxon>
        <taxon>Hydrogenimonas</taxon>
    </lineage>
</organism>
<evidence type="ECO:0000313" key="3">
    <source>
        <dbReference type="Proteomes" id="UP001321445"/>
    </source>
</evidence>
<dbReference type="EMBL" id="AP027370">
    <property type="protein sequence ID" value="BDY13060.1"/>
    <property type="molecule type" value="Genomic_DNA"/>
</dbReference>
<dbReference type="Pfam" id="PF17792">
    <property type="entry name" value="ThiD2"/>
    <property type="match status" value="1"/>
</dbReference>
<dbReference type="InterPro" id="IPR041397">
    <property type="entry name" value="ThiD2"/>
</dbReference>
<keyword evidence="3" id="KW-1185">Reference proteome</keyword>